<sequence>AMMDANGAERRDIDDYVIMMPTNAAAVKWKALKELQTNKEIIIKPSDKGGGVVIQSRDQYMKEIYRQLDDQSTYKELKSDPIGQIKKEYASLLGRGRVLGILNRDEFQYLDSVIGRTPVFYTLPKIHKSEENPPGRPIVSGVGSLLSNLSEYIDKQLQPLVVVQPSYLRDSMSLLSALSKTEK</sequence>
<organism evidence="1 2">
    <name type="scientific">Pelobates cultripes</name>
    <name type="common">Western spadefoot toad</name>
    <dbReference type="NCBI Taxonomy" id="61616"/>
    <lineage>
        <taxon>Eukaryota</taxon>
        <taxon>Metazoa</taxon>
        <taxon>Chordata</taxon>
        <taxon>Craniata</taxon>
        <taxon>Vertebrata</taxon>
        <taxon>Euteleostomi</taxon>
        <taxon>Amphibia</taxon>
        <taxon>Batrachia</taxon>
        <taxon>Anura</taxon>
        <taxon>Pelobatoidea</taxon>
        <taxon>Pelobatidae</taxon>
        <taxon>Pelobates</taxon>
    </lineage>
</organism>
<evidence type="ECO:0000313" key="2">
    <source>
        <dbReference type="Proteomes" id="UP001295444"/>
    </source>
</evidence>
<name>A0AAD1S402_PELCU</name>
<feature type="non-terminal residue" evidence="1">
    <location>
        <position position="1"/>
    </location>
</feature>
<feature type="non-terminal residue" evidence="1">
    <location>
        <position position="183"/>
    </location>
</feature>
<dbReference type="PANTHER" id="PTHR21301">
    <property type="entry name" value="REVERSE TRANSCRIPTASE"/>
    <property type="match status" value="1"/>
</dbReference>
<proteinExistence type="predicted"/>
<evidence type="ECO:0000313" key="1">
    <source>
        <dbReference type="EMBL" id="CAH2285974.1"/>
    </source>
</evidence>
<protein>
    <submittedName>
        <fullName evidence="1">Uncharacterized protein</fullName>
    </submittedName>
</protein>
<reference evidence="1" key="1">
    <citation type="submission" date="2022-03" db="EMBL/GenBank/DDBJ databases">
        <authorList>
            <person name="Alioto T."/>
            <person name="Alioto T."/>
            <person name="Gomez Garrido J."/>
        </authorList>
    </citation>
    <scope>NUCLEOTIDE SEQUENCE</scope>
</reference>
<dbReference type="PANTHER" id="PTHR21301:SF12">
    <property type="match status" value="1"/>
</dbReference>
<dbReference type="AlphaFoldDB" id="A0AAD1S402"/>
<accession>A0AAD1S402</accession>
<gene>
    <name evidence="1" type="ORF">PECUL_23A016457</name>
</gene>
<dbReference type="Proteomes" id="UP001295444">
    <property type="component" value="Chromosome 04"/>
</dbReference>
<dbReference type="EMBL" id="OW240915">
    <property type="protein sequence ID" value="CAH2285974.1"/>
    <property type="molecule type" value="Genomic_DNA"/>
</dbReference>
<keyword evidence="2" id="KW-1185">Reference proteome</keyword>